<dbReference type="AlphaFoldDB" id="X0TGC7"/>
<sequence>MNTGIYGILELEQKVDIMQLVKDLHIIEKECLRRIWTPNWNDLMPTLMKNQIKV</sequence>
<dbReference type="EMBL" id="BARS01009472">
    <property type="protein sequence ID" value="GAF75130.1"/>
    <property type="molecule type" value="Genomic_DNA"/>
</dbReference>
<accession>X0TGC7</accession>
<name>X0TGC7_9ZZZZ</name>
<gene>
    <name evidence="1" type="ORF">S01H1_17806</name>
</gene>
<organism evidence="1">
    <name type="scientific">marine sediment metagenome</name>
    <dbReference type="NCBI Taxonomy" id="412755"/>
    <lineage>
        <taxon>unclassified sequences</taxon>
        <taxon>metagenomes</taxon>
        <taxon>ecological metagenomes</taxon>
    </lineage>
</organism>
<comment type="caution">
    <text evidence="1">The sequence shown here is derived from an EMBL/GenBank/DDBJ whole genome shotgun (WGS) entry which is preliminary data.</text>
</comment>
<proteinExistence type="predicted"/>
<evidence type="ECO:0000313" key="1">
    <source>
        <dbReference type="EMBL" id="GAF75130.1"/>
    </source>
</evidence>
<reference evidence="1" key="1">
    <citation type="journal article" date="2014" name="Front. Microbiol.">
        <title>High frequency of phylogenetically diverse reductive dehalogenase-homologous genes in deep subseafloor sedimentary metagenomes.</title>
        <authorList>
            <person name="Kawai M."/>
            <person name="Futagami T."/>
            <person name="Toyoda A."/>
            <person name="Takaki Y."/>
            <person name="Nishi S."/>
            <person name="Hori S."/>
            <person name="Arai W."/>
            <person name="Tsubouchi T."/>
            <person name="Morono Y."/>
            <person name="Uchiyama I."/>
            <person name="Ito T."/>
            <person name="Fujiyama A."/>
            <person name="Inagaki F."/>
            <person name="Takami H."/>
        </authorList>
    </citation>
    <scope>NUCLEOTIDE SEQUENCE</scope>
    <source>
        <strain evidence="1">Expedition CK06-06</strain>
    </source>
</reference>
<protein>
    <submittedName>
        <fullName evidence="1">Uncharacterized protein</fullName>
    </submittedName>
</protein>